<comment type="subunit">
    <text evidence="2">Homodimer.</text>
</comment>
<dbReference type="Proteomes" id="UP000243975">
    <property type="component" value="Unassembled WGS sequence"/>
</dbReference>
<evidence type="ECO:0000259" key="9">
    <source>
        <dbReference type="Pfam" id="PF01636"/>
    </source>
</evidence>
<comment type="similarity">
    <text evidence="1">Belongs to the methylthioribose kinase family.</text>
</comment>
<dbReference type="EC" id="2.7.1.100" evidence="3"/>
<organism evidence="10 11">
    <name type="scientific">Cynara cardunculus var. scolymus</name>
    <name type="common">Globe artichoke</name>
    <name type="synonym">Cynara scolymus</name>
    <dbReference type="NCBI Taxonomy" id="59895"/>
    <lineage>
        <taxon>Eukaryota</taxon>
        <taxon>Viridiplantae</taxon>
        <taxon>Streptophyta</taxon>
        <taxon>Embryophyta</taxon>
        <taxon>Tracheophyta</taxon>
        <taxon>Spermatophyta</taxon>
        <taxon>Magnoliopsida</taxon>
        <taxon>eudicotyledons</taxon>
        <taxon>Gunneridae</taxon>
        <taxon>Pentapetalae</taxon>
        <taxon>asterids</taxon>
        <taxon>campanulids</taxon>
        <taxon>Asterales</taxon>
        <taxon>Asteraceae</taxon>
        <taxon>Carduoideae</taxon>
        <taxon>Cardueae</taxon>
        <taxon>Carduinae</taxon>
        <taxon>Cynara</taxon>
    </lineage>
</organism>
<dbReference type="OMA" id="HMAEFMA"/>
<dbReference type="AlphaFoldDB" id="A0A103XM72"/>
<evidence type="ECO:0000313" key="10">
    <source>
        <dbReference type="EMBL" id="KVH93318.1"/>
    </source>
</evidence>
<dbReference type="EMBL" id="LEKV01004780">
    <property type="protein sequence ID" value="KVH93318.1"/>
    <property type="molecule type" value="Genomic_DNA"/>
</dbReference>
<evidence type="ECO:0000256" key="4">
    <source>
        <dbReference type="ARBA" id="ARBA00022679"/>
    </source>
</evidence>
<evidence type="ECO:0000256" key="2">
    <source>
        <dbReference type="ARBA" id="ARBA00011738"/>
    </source>
</evidence>
<dbReference type="STRING" id="59895.A0A103XM72"/>
<feature type="region of interest" description="Disordered" evidence="8">
    <location>
        <begin position="13"/>
        <end position="38"/>
    </location>
</feature>
<dbReference type="Gene3D" id="3.30.200.20">
    <property type="entry name" value="Phosphorylase Kinase, domain 1"/>
    <property type="match status" value="2"/>
</dbReference>
<feature type="non-terminal residue" evidence="10">
    <location>
        <position position="1"/>
    </location>
</feature>
<dbReference type="SUPFAM" id="SSF56112">
    <property type="entry name" value="Protein kinase-like (PK-like)"/>
    <property type="match status" value="2"/>
</dbReference>
<dbReference type="Gene3D" id="3.90.1200.10">
    <property type="match status" value="2"/>
</dbReference>
<feature type="domain" description="Aminoglycoside phosphotransferase" evidence="9">
    <location>
        <begin position="75"/>
        <end position="309"/>
    </location>
</feature>
<protein>
    <recommendedName>
        <fullName evidence="3">S-methyl-5-thioribose kinase</fullName>
        <ecNumber evidence="3">2.7.1.100</ecNumber>
    </recommendedName>
</protein>
<feature type="region of interest" description="Disordered" evidence="8">
    <location>
        <begin position="867"/>
        <end position="904"/>
    </location>
</feature>
<evidence type="ECO:0000256" key="1">
    <source>
        <dbReference type="ARBA" id="ARBA00010165"/>
    </source>
</evidence>
<dbReference type="GO" id="GO:0009086">
    <property type="term" value="P:methionine biosynthetic process"/>
    <property type="evidence" value="ECO:0007669"/>
    <property type="project" value="InterPro"/>
</dbReference>
<keyword evidence="7" id="KW-0067">ATP-binding</keyword>
<evidence type="ECO:0000256" key="3">
    <source>
        <dbReference type="ARBA" id="ARBA00012128"/>
    </source>
</evidence>
<feature type="non-terminal residue" evidence="10">
    <location>
        <position position="904"/>
    </location>
</feature>
<keyword evidence="6" id="KW-0418">Kinase</keyword>
<evidence type="ECO:0000256" key="8">
    <source>
        <dbReference type="SAM" id="MobiDB-lite"/>
    </source>
</evidence>
<feature type="domain" description="Aminoglycoside phosphotransferase" evidence="9">
    <location>
        <begin position="481"/>
        <end position="707"/>
    </location>
</feature>
<dbReference type="Pfam" id="PF01636">
    <property type="entry name" value="APH"/>
    <property type="match status" value="2"/>
</dbReference>
<keyword evidence="11" id="KW-1185">Reference proteome</keyword>
<reference evidence="10 11" key="1">
    <citation type="journal article" date="2016" name="Sci. Rep.">
        <title>The genome sequence of the outbreeding globe artichoke constructed de novo incorporating a phase-aware low-pass sequencing strategy of F1 progeny.</title>
        <authorList>
            <person name="Scaglione D."/>
            <person name="Reyes-Chin-Wo S."/>
            <person name="Acquadro A."/>
            <person name="Froenicke L."/>
            <person name="Portis E."/>
            <person name="Beitel C."/>
            <person name="Tirone M."/>
            <person name="Mauro R."/>
            <person name="Lo Monaco A."/>
            <person name="Mauromicale G."/>
            <person name="Faccioli P."/>
            <person name="Cattivelli L."/>
            <person name="Rieseberg L."/>
            <person name="Michelmore R."/>
            <person name="Lanteri S."/>
        </authorList>
    </citation>
    <scope>NUCLEOTIDE SEQUENCE [LARGE SCALE GENOMIC DNA]</scope>
    <source>
        <strain evidence="10">2C</strain>
    </source>
</reference>
<keyword evidence="4" id="KW-0808">Transferase</keyword>
<feature type="compositionally biased region" description="Pro residues" evidence="8">
    <location>
        <begin position="21"/>
        <end position="31"/>
    </location>
</feature>
<sequence>SCLLRNNWSLKPRRNLETEPLQPPPPHPSLPSIPDQSKEMTKEGFRILDEKSLKEYIKATPSLASKLGNQVDNLEIKEVGDGNLNFVYIVISPSGSLVIKQAVPYVRCIGESWPMTKERSYFEATALKRQHALSPKHVPEVYHFDRTMSLIGMRYVEPPHIILRKGLIAGVEYPLLAEHMAEFMANTLFYTSLLYLTTTEHKNAVAEFCANVELCRLTEQVVFSDPYRISEYNHWTSPYLDTDAEAVRNDKILKLEVAELKSKFCEKTQALIHGDLHTGSIMATHDSTQVIDPEFAFYGPMGFDVGAFIGNLFLAYFAQDGHADQGNDRKTYKAWIMDTVADTWNLFHKKFTSLWDIHKDGPGEAYLHEIYNNEELRELVKQKYMIDLRIVGVAHVEDFESISDPAKRGDCERRALDFAKMLMKKRRNFYTITEPPPHQSESEEMAMEGFRVLDDNSLREYIKATPSLASKLRNQVDNLEIKEVGDGNLNFVYIVISPSASLVIKQAVPYVRLIGESWPMSKERSYFEATALQRQHGLSPKHVPEVYHFDRTMSLIGMQYIEPPHIIVRRGLIAGIEYPLLAEHMAEFMANTLFYTSLLYLTTTQHKSAVAEFCANVELCRLTEQVVFSDPYKISEFNRWTSPYLDSDAEAVRNDNVLKLEVAELKSMFCEKKQALIHGDLHTSSIMVIDPEFAFYGPMGFDIGAFIGNLFLAYFSQDGHADKGNDRKTYQAWILGTIADTWNLFHKKFTALWDIHKDGPGEAFLDDIYNDVELWELVKQKYMIDLLHDSLGFAAAKMIRRIVGVAHVEDFESISDPAKRADSERRALDFAKMLMKKRRNFNTIADVILAAQLGEWETATIFFASVLPPPPPPPSSSSPPPLPPPPSPPPPPPNVIVINPMPSW</sequence>
<keyword evidence="5" id="KW-0547">Nucleotide-binding</keyword>
<evidence type="ECO:0000256" key="6">
    <source>
        <dbReference type="ARBA" id="ARBA00022777"/>
    </source>
</evidence>
<proteinExistence type="inferred from homology"/>
<dbReference type="GO" id="GO:0005524">
    <property type="term" value="F:ATP binding"/>
    <property type="evidence" value="ECO:0007669"/>
    <property type="project" value="UniProtKB-KW"/>
</dbReference>
<name>A0A103XM72_CYNCS</name>
<feature type="compositionally biased region" description="Pro residues" evidence="8">
    <location>
        <begin position="867"/>
        <end position="894"/>
    </location>
</feature>
<evidence type="ECO:0000256" key="5">
    <source>
        <dbReference type="ARBA" id="ARBA00022741"/>
    </source>
</evidence>
<dbReference type="GO" id="GO:0046522">
    <property type="term" value="F:S-methyl-5-thioribose kinase activity"/>
    <property type="evidence" value="ECO:0007669"/>
    <property type="project" value="UniProtKB-EC"/>
</dbReference>
<dbReference type="Gramene" id="KVH93318">
    <property type="protein sequence ID" value="KVH93318"/>
    <property type="gene ID" value="Ccrd_004629"/>
</dbReference>
<dbReference type="PANTHER" id="PTHR34273:SF2">
    <property type="entry name" value="METHYLTHIORIBOSE KINASE"/>
    <property type="match status" value="1"/>
</dbReference>
<dbReference type="PANTHER" id="PTHR34273">
    <property type="entry name" value="METHYLTHIORIBOSE KINASE"/>
    <property type="match status" value="1"/>
</dbReference>
<evidence type="ECO:0000313" key="11">
    <source>
        <dbReference type="Proteomes" id="UP000243975"/>
    </source>
</evidence>
<comment type="caution">
    <text evidence="10">The sequence shown here is derived from an EMBL/GenBank/DDBJ whole genome shotgun (WGS) entry which is preliminary data.</text>
</comment>
<dbReference type="InterPro" id="IPR011009">
    <property type="entry name" value="Kinase-like_dom_sf"/>
</dbReference>
<gene>
    <name evidence="10" type="ORF">Ccrd_004629</name>
</gene>
<dbReference type="InterPro" id="IPR009212">
    <property type="entry name" value="Methylthioribose_kinase"/>
</dbReference>
<accession>A0A103XM72</accession>
<dbReference type="NCBIfam" id="TIGR01767">
    <property type="entry name" value="MTRK"/>
    <property type="match status" value="2"/>
</dbReference>
<dbReference type="InterPro" id="IPR002575">
    <property type="entry name" value="Aminoglycoside_PTrfase"/>
</dbReference>
<evidence type="ECO:0000256" key="7">
    <source>
        <dbReference type="ARBA" id="ARBA00022840"/>
    </source>
</evidence>